<evidence type="ECO:0007829" key="15">
    <source>
        <dbReference type="PDB" id="5O0E"/>
    </source>
</evidence>
<dbReference type="GlyGen" id="G3HK48">
    <property type="glycosylation" value="1 site"/>
</dbReference>
<dbReference type="PDB" id="5N1O">
    <property type="method" value="X-ray"/>
    <property type="resolution" value="1.80 A"/>
    <property type="chains" value="B=12-30"/>
</dbReference>
<evidence type="ECO:0000256" key="2">
    <source>
        <dbReference type="ARBA" id="ARBA00006393"/>
    </source>
</evidence>
<dbReference type="Proteomes" id="UP000001075">
    <property type="component" value="Unassembled WGS sequence"/>
</dbReference>
<dbReference type="PDBsum" id="5OUA"/>
<dbReference type="PDBsum" id="5N3F"/>
<dbReference type="PDBsum" id="6I2A"/>
<dbReference type="PDB" id="5N3E">
    <property type="method" value="X-ray"/>
    <property type="resolution" value="1.53 A"/>
    <property type="chains" value="B=12-30"/>
</dbReference>
<dbReference type="PDB" id="5N1L">
    <property type="method" value="X-ray"/>
    <property type="resolution" value="1.49 A"/>
    <property type="chains" value="B=12-30"/>
</dbReference>
<dbReference type="PDB" id="6ERW">
    <property type="method" value="X-ray"/>
    <property type="resolution" value="1.89 A"/>
    <property type="chains" value="D=6-23"/>
</dbReference>
<dbReference type="PDBsum" id="5N7P"/>
<evidence type="ECO:0000313" key="5">
    <source>
        <dbReference type="EMBL" id="EGW06431.1"/>
    </source>
</evidence>
<dbReference type="PDBsum" id="5N37"/>
<gene>
    <name evidence="5" type="ORF">I79_011066</name>
</gene>
<evidence type="ECO:0007829" key="18">
    <source>
        <dbReference type="PDB" id="5OUC"/>
    </source>
</evidence>
<dbReference type="PDBsum" id="5N33"/>
<dbReference type="PDBsum" id="5N3B"/>
<feature type="region of interest" description="Disordered" evidence="4">
    <location>
        <begin position="55"/>
        <end position="135"/>
    </location>
</feature>
<reference evidence="18" key="7">
    <citation type="submission" date="2017-08" db="PDB data bank">
        <title>Crystal Structure of the Protein-Kinase A catalytic subunit from Criteculus Griseus in complex with compounds RKp191 and RKp190.</title>
        <authorList>
            <person name="Mueller J.M."/>
            <person name="Kirschner R."/>
            <person name="Heine A."/>
            <person name="Geyer A."/>
            <person name="Klebe G."/>
        </authorList>
    </citation>
    <scope>X-RAY CRYSTALLOGRAPHY (1.46 ANGSTROMS) OF 6-23</scope>
</reference>
<dbReference type="PDBsum" id="6EH2"/>
<dbReference type="PDBsum" id="6EMB"/>
<dbReference type="PDB" id="6ERU">
    <property type="method" value="X-ray"/>
    <property type="resolution" value="2.15 A"/>
    <property type="chains" value="B=6-23"/>
</dbReference>
<dbReference type="eggNOG" id="KOG3940">
    <property type="taxonomic scope" value="Eukaryota"/>
</dbReference>
<dbReference type="PDB" id="5N1E">
    <property type="method" value="X-ray"/>
    <property type="resolution" value="1.53 A"/>
    <property type="chains" value="B=12-30"/>
</dbReference>
<dbReference type="PDBsum" id="5N1L"/>
<dbReference type="EMBL" id="JH000451">
    <property type="protein sequence ID" value="EGW06431.1"/>
    <property type="molecule type" value="Genomic_DNA"/>
</dbReference>
<reference evidence="17" key="6">
    <citation type="submission" date="2017-08" db="PDB data bank">
        <title>Crystal Structure of the Protein-Kinase A catalytic subunit from Criteculus Griseus in complex with compounds RKp013 and RKp190.</title>
        <authorList>
            <person name="Mueller J.M."/>
            <person name="Kirschner R."/>
            <person name="Heine A."/>
            <person name="Geyer A."/>
            <person name="Klebe G."/>
        </authorList>
    </citation>
    <scope>X-RAY CRYSTALLOGRAPHY (1.73 ANGSTROMS) OF 6-23</scope>
</reference>
<reference evidence="13" key="5">
    <citation type="submission" date="2017-04" db="PDB data bank">
        <title>Crystal structure of the Protein-Kinase A catalytic subunit from Criteculus Griseus in complex with compound RKp032.</title>
        <authorList>
            <person name="Mueller J.M."/>
            <person name="Kirschner R."/>
            <person name="Heine A."/>
            <person name="Geyer A."/>
            <person name="Klebe G."/>
        </authorList>
    </citation>
    <scope>X-RAY CRYSTALLOGRAPHY (1.56 ANGSTROMS) OF 6-23</scope>
</reference>
<dbReference type="PDBsum" id="6EGW"/>
<keyword evidence="7 8" id="KW-0002">3D-structure</keyword>
<reference evidence="20" key="9">
    <citation type="submission" date="2018-11" db="PDB data bank">
        <title>Crystal Structure of the Protein-Kinase A catalytic subunit from Cricetulus Griseus in complex with compounds RKp182 and RKp190.</title>
        <authorList>
            <person name="Mueller J.M."/>
            <person name="Kirschner R."/>
            <person name="Heine A."/>
            <person name="Geyer A."/>
            <person name="Klebe G."/>
        </authorList>
    </citation>
    <scope>X-RAY CRYSTALLOGRAPHY (1.68 ANGSTROMS) OF 6-23</scope>
</reference>
<dbReference type="PDB" id="4WIH">
    <property type="method" value="X-ray"/>
    <property type="resolution" value="1.14 A"/>
    <property type="chains" value="B=12-30"/>
</dbReference>
<dbReference type="PDB" id="6EH3">
    <property type="method" value="X-ray"/>
    <property type="resolution" value="1.95 A"/>
    <property type="chains" value="C=6-23"/>
</dbReference>
<dbReference type="STRING" id="10029.G3HK48"/>
<dbReference type="PDB" id="6EH2">
    <property type="method" value="X-ray"/>
    <property type="resolution" value="1.76 A"/>
    <property type="chains" value="B=6-23"/>
</dbReference>
<dbReference type="InterPro" id="IPR004171">
    <property type="entry name" value="cAMP_dep_PKI"/>
</dbReference>
<dbReference type="PDBsum" id="5NTJ"/>
<dbReference type="PANTHER" id="PTHR15416">
    <property type="entry name" value="CAMP-DEPENDENT PROTEIN KINASE INHIBITOR/PKI"/>
    <property type="match status" value="1"/>
</dbReference>
<dbReference type="PDB" id="5N7U">
    <property type="method" value="X-ray"/>
    <property type="resolution" value="1.37 A"/>
    <property type="chains" value="B=12-30"/>
</dbReference>
<comment type="function">
    <text evidence="1">Extremely potent competitive inhibitor of cAMP-dependent protein kinase activity, this protein interacts with the catalytic subunit of the enzyme after the cAMP-induced dissociation of its regulatory chains.</text>
</comment>
<feature type="compositionally biased region" description="Basic and acidic residues" evidence="4">
    <location>
        <begin position="62"/>
        <end position="72"/>
    </location>
</feature>
<dbReference type="PDB" id="5OT3">
    <property type="method" value="X-ray"/>
    <property type="resolution" value="2.04 A"/>
    <property type="chains" value="D=6-23"/>
</dbReference>
<dbReference type="InParanoid" id="G3HK48"/>
<reference evidence="19" key="8">
    <citation type="submission" date="2017-09" db="PDB data bank">
        <title>Crystal Structure of the Protein-Kinase A catalytic subunit from Criteculus Griseus in complex with compounds RKp120 and RKp190.</title>
        <authorList>
            <person name="Mueller J.M."/>
            <person name="Kirschner R."/>
            <person name="Heine A."/>
            <person name="Geyer A."/>
            <person name="Klebe G."/>
        </authorList>
    </citation>
    <scope>X-RAY CRYSTALLOGRAPHY (1.95 ANGSTROMS) OF 6-23</scope>
</reference>
<dbReference type="PDB" id="5N1N">
    <property type="method" value="X-ray"/>
    <property type="resolution" value="1.41 A"/>
    <property type="chains" value="B=12-30"/>
</dbReference>
<feature type="compositionally biased region" description="Polar residues" evidence="4">
    <location>
        <begin position="123"/>
        <end position="135"/>
    </location>
</feature>
<reference evidence="14 15" key="10">
    <citation type="journal article" date="2019" name="ACS Omega">
        <title>Conceptional Design of Self-Assembling Bisubstrate-like Inhibitors of Protein Kinase A Resulting in a Boronic Acid Glutamate Linkage.</title>
        <authorList>
            <person name="Mueller J.M."/>
            <person name="Kirschner R."/>
            <person name="Geyer A."/>
            <person name="Klebe G."/>
        </authorList>
    </citation>
    <scope>X-RAY CRYSTALLOGRAPHY (1.24 ANGSTROMS) OF 6-23</scope>
</reference>
<dbReference type="GO" id="GO:0004862">
    <property type="term" value="F:cAMP-dependent protein kinase inhibitor activity"/>
    <property type="evidence" value="ECO:0007669"/>
    <property type="project" value="InterPro"/>
</dbReference>
<dbReference type="PDBsum" id="5O5M"/>
<evidence type="ECO:0007829" key="19">
    <source>
        <dbReference type="PDB" id="6EH3"/>
    </source>
</evidence>
<dbReference type="PDB" id="5N36">
    <property type="method" value="X-ray"/>
    <property type="resolution" value="1.58 A"/>
    <property type="chains" value="B=12-30"/>
</dbReference>
<reference evidence="16" key="11">
    <citation type="journal article" date="2019" name="ChemMedChem">
        <title>Diamondoid Amino Acid-Based Peptide KinaseA Inhibitor Analogues.</title>
        <authorList>
            <person name="Muller J."/>
            <person name="Kirschner R.A."/>
            <person name="Berndt J.P."/>
            <person name="Wulsdorf T."/>
            <person name="Metz A."/>
            <person name="Hrdina R."/>
            <person name="Schreiner P.R."/>
            <person name="Geyer A."/>
            <person name="Klebe G."/>
        </authorList>
    </citation>
    <scope>X-RAY CRYSTALLOGRAPHY (1.59 ANGSTROMS) OF 6-23</scope>
</reference>
<dbReference type="PDBsum" id="6ESA"/>
<name>G3HK48_CRIGR</name>
<reference evidence="12" key="4">
    <citation type="submission" date="2017-02" db="PDB data bank">
        <title>A crystallographic study with cAMP-dependent protein kinase A.</title>
        <authorList>
            <person name="Siefker C."/>
            <person name="Heine A."/>
            <person name="Klebe G."/>
        </authorList>
    </citation>
    <scope>X-RAY CRYSTALLOGRAPHY (1.37 ANGSTROMS) OF 12-30</scope>
</reference>
<evidence type="ECO:0000256" key="4">
    <source>
        <dbReference type="SAM" id="MobiDB-lite"/>
    </source>
</evidence>
<dbReference type="PDBsum" id="6ERV"/>
<dbReference type="PDB" id="6ERT">
    <property type="method" value="X-ray"/>
    <property type="resolution" value="1.80 A"/>
    <property type="chains" value="D=6-23"/>
</dbReference>
<evidence type="ECO:0007829" key="16">
    <source>
        <dbReference type="PDB" id="5OK3"/>
    </source>
</evidence>
<dbReference type="PDB" id="6I2B">
    <property type="method" value="X-ray"/>
    <property type="resolution" value="1.97 A"/>
    <property type="chains" value="D=6-23"/>
</dbReference>
<dbReference type="PDB" id="5N1D">
    <property type="method" value="X-ray"/>
    <property type="resolution" value="1.61 A"/>
    <property type="chains" value="B=6-24"/>
</dbReference>
<dbReference type="PDB" id="5OK3">
    <property type="method" value="X-ray"/>
    <property type="resolution" value="1.59 A"/>
    <property type="chains" value="D=6-23"/>
</dbReference>
<dbReference type="PDB" id="5N37">
    <property type="method" value="X-ray"/>
    <property type="resolution" value="1.59 A"/>
    <property type="chains" value="B=12-30"/>
</dbReference>
<dbReference type="PDB" id="5N1K">
    <property type="method" value="X-ray"/>
    <property type="resolution" value="1.80 A"/>
    <property type="chains" value="B=12-30"/>
</dbReference>
<dbReference type="Pfam" id="PF02827">
    <property type="entry name" value="PKI"/>
    <property type="match status" value="1"/>
</dbReference>
<dbReference type="PDB" id="6I2H">
    <property type="method" value="X-ray"/>
    <property type="resolution" value="1.68 A"/>
    <property type="chains" value="D=6-23"/>
</dbReference>
<dbReference type="PDB" id="5N3D">
    <property type="method" value="X-ray"/>
    <property type="resolution" value="1.77 A"/>
    <property type="chains" value="B=12-30"/>
</dbReference>
<dbReference type="PDBsum" id="6I2B"/>
<keyword evidence="3" id="KW-0649">Protein kinase inhibitor</keyword>
<dbReference type="PDBsum" id="5N1E"/>
<dbReference type="PDBsum" id="6EMD"/>
<dbReference type="PDB" id="6I2C">
    <property type="method" value="X-ray"/>
    <property type="resolution" value="1.82 A"/>
    <property type="chains" value="B=6-23"/>
</dbReference>
<protein>
    <submittedName>
        <fullName evidence="5">UPF0418 protein FAM164A</fullName>
    </submittedName>
</protein>
<dbReference type="PDB" id="5N3A">
    <property type="method" value="X-ray"/>
    <property type="resolution" value="1.40 A"/>
    <property type="chains" value="B=12-30"/>
</dbReference>
<dbReference type="PDBsum" id="5OK3"/>
<dbReference type="PDBsum" id="5N3A"/>
<evidence type="ECO:0000313" key="6">
    <source>
        <dbReference type="Proteomes" id="UP000001075"/>
    </source>
</evidence>
<dbReference type="PDBsum" id="5N1D"/>
<dbReference type="PDB" id="5OTG">
    <property type="method" value="X-ray"/>
    <property type="resolution" value="1.73 A"/>
    <property type="chains" value="D=6-23"/>
</dbReference>
<accession>G3HK48</accession>
<dbReference type="PDB" id="5NTJ">
    <property type="method" value="X-ray"/>
    <property type="resolution" value="1.56 A"/>
    <property type="chains" value="B=6-23"/>
</dbReference>
<dbReference type="PDB" id="6EGW">
    <property type="method" value="X-ray"/>
    <property type="resolution" value="1.74 A"/>
    <property type="chains" value="B=6-23"/>
</dbReference>
<dbReference type="PDBsum" id="5OUS"/>
<dbReference type="PDBsum" id="5OUC"/>
<dbReference type="SMR" id="G3HK48"/>
<dbReference type="FunCoup" id="G3HK48">
    <property type="interactions" value="163"/>
</dbReference>
<dbReference type="PDB" id="6ERV">
    <property type="method" value="X-ray"/>
    <property type="resolution" value="2.06 A"/>
    <property type="chains" value="B=6-23"/>
</dbReference>
<feature type="compositionally biased region" description="Polar residues" evidence="4">
    <location>
        <begin position="155"/>
        <end position="170"/>
    </location>
</feature>
<dbReference type="PDBsum" id="5N3E"/>
<dbReference type="PDBsum" id="5OT3"/>
<feature type="region of interest" description="Disordered" evidence="4">
    <location>
        <begin position="148"/>
        <end position="170"/>
    </location>
</feature>
<dbReference type="AlphaFoldDB" id="G3HK48"/>
<dbReference type="PDBsum" id="5N1N"/>
<organism evidence="5 6">
    <name type="scientific">Cricetulus griseus</name>
    <name type="common">Chinese hamster</name>
    <name type="synonym">Cricetulus barabensis griseus</name>
    <dbReference type="NCBI Taxonomy" id="10029"/>
    <lineage>
        <taxon>Eukaryota</taxon>
        <taxon>Metazoa</taxon>
        <taxon>Chordata</taxon>
        <taxon>Craniata</taxon>
        <taxon>Vertebrata</taxon>
        <taxon>Euteleostomi</taxon>
        <taxon>Mammalia</taxon>
        <taxon>Eutheria</taxon>
        <taxon>Euarchontoglires</taxon>
        <taxon>Glires</taxon>
        <taxon>Rodentia</taxon>
        <taxon>Myomorpha</taxon>
        <taxon>Muroidea</taxon>
        <taxon>Cricetidae</taxon>
        <taxon>Cricetinae</taxon>
        <taxon>Cricetulus</taxon>
    </lineage>
</organism>
<comment type="similarity">
    <text evidence="2">Belongs to the PKI family.</text>
</comment>
<dbReference type="PDB" id="6I2A">
    <property type="method" value="X-ray"/>
    <property type="resolution" value="1.75 A"/>
    <property type="chains" value="D=6-23"/>
</dbReference>
<proteinExistence type="evidence at protein level"/>
<dbReference type="PDBsum" id="6EH3"/>
<dbReference type="PDB" id="5O5M">
    <property type="method" value="X-ray"/>
    <property type="resolution" value="1.58 A"/>
    <property type="chains" value="C=6-23"/>
</dbReference>
<evidence type="ECO:0007829" key="9">
    <source>
        <dbReference type="PDB" id="5N1E"/>
    </source>
</evidence>
<dbReference type="PDB" id="5N3C">
    <property type="method" value="X-ray"/>
    <property type="resolution" value="1.77 A"/>
    <property type="chains" value="B=12-30"/>
</dbReference>
<dbReference type="PaxDb" id="10029-XP_007619741.1"/>
<sequence length="241" mass="25684">MTDVETTYADFIASGRTGRRNAIHDILVSSASGNSNELALKLAGLDINKTVCKKPATKKRKTFDSSRQRAEGTDIPTVKPLKPRYKPSPLKKSSSPGTTSSGSSRLPQPSTTSKTVVGVPSGKASSINSSLGNKLQTLSPSHKAIAAPQAGANIKSRNTTPPSLARNSVSGVFTNKRKTFTDSYAARPDGDYTSSINGGNIKGIEGHSSVHLPKFCHECGTKYPVEWAKFCCECGIRRMIL</sequence>
<dbReference type="PDB" id="6EMA">
    <property type="method" value="X-ray"/>
    <property type="resolution" value="1.88 A"/>
    <property type="chains" value="C=6-23"/>
</dbReference>
<dbReference type="PDB" id="6I2D">
    <property type="method" value="X-ray"/>
    <property type="resolution" value="1.91 A"/>
    <property type="chains" value="D=6-23"/>
</dbReference>
<evidence type="ECO:0007829" key="20">
    <source>
        <dbReference type="PDB" id="6I2H"/>
    </source>
</evidence>
<evidence type="ECO:0007829" key="13">
    <source>
        <dbReference type="PDB" id="5NTJ"/>
    </source>
</evidence>
<dbReference type="PDBsum" id="5N32"/>
<evidence type="ECO:0007829" key="14">
    <source>
        <dbReference type="PDB" id="5NW8"/>
    </source>
</evidence>
<evidence type="ECO:0000256" key="1">
    <source>
        <dbReference type="ARBA" id="ARBA00002844"/>
    </source>
</evidence>
<dbReference type="PDBsum" id="6ERU"/>
<dbReference type="PDB" id="5OL3">
    <property type="method" value="X-ray"/>
    <property type="resolution" value="1.58 A"/>
    <property type="chains" value="D=6-23"/>
</dbReference>
<dbReference type="PDBsum" id="5N3D"/>
<evidence type="ECO:0007829" key="10">
    <source>
        <dbReference type="PDB" id="5N33"/>
    </source>
</evidence>
<dbReference type="PDBsum" id="5N1K"/>
<dbReference type="PDBsum" id="5N3C"/>
<dbReference type="PDBsum" id="5O0E"/>
<dbReference type="PDBsum" id="6I2C"/>
<dbReference type="PDB" id="6EM6">
    <property type="method" value="X-ray"/>
    <property type="resolution" value="1.64 A"/>
    <property type="chains" value="C=6-23"/>
</dbReference>
<dbReference type="PDBsum" id="6I2D"/>
<evidence type="ECO:0007829" key="12">
    <source>
        <dbReference type="PDB" id="5N7U"/>
    </source>
</evidence>
<reference evidence="6" key="1">
    <citation type="journal article" date="2011" name="Nat. Biotechnol.">
        <title>The genomic sequence of the Chinese hamster ovary (CHO)-K1 cell line.</title>
        <authorList>
            <person name="Xu X."/>
            <person name="Nagarajan H."/>
            <person name="Lewis N.E."/>
            <person name="Pan S."/>
            <person name="Cai Z."/>
            <person name="Liu X."/>
            <person name="Chen W."/>
            <person name="Xie M."/>
            <person name="Wang W."/>
            <person name="Hammond S."/>
            <person name="Andersen M.R."/>
            <person name="Neff N."/>
            <person name="Passarelli B."/>
            <person name="Koh W."/>
            <person name="Fan H.C."/>
            <person name="Wang J."/>
            <person name="Gui Y."/>
            <person name="Lee K.H."/>
            <person name="Betenbaugh M.J."/>
            <person name="Quake S.R."/>
            <person name="Famili I."/>
            <person name="Palsson B.O."/>
            <person name="Wang J."/>
        </authorList>
    </citation>
    <scope>NUCLEOTIDE SEQUENCE [LARGE SCALE GENOMIC DNA]</scope>
    <source>
        <strain evidence="6">CHO K1 cell line</strain>
    </source>
</reference>
<dbReference type="PDBsum" id="5N7U"/>
<dbReference type="PDBsum" id="6EM7"/>
<dbReference type="PDB" id="5O0E">
    <property type="method" value="X-ray"/>
    <property type="resolution" value="1.50 A"/>
    <property type="chains" value="C=6-23"/>
</dbReference>
<dbReference type="PDB" id="6EM7">
    <property type="method" value="X-ray"/>
    <property type="resolution" value="1.24 A"/>
    <property type="chains" value="D=6-23"/>
</dbReference>
<dbReference type="PDBsum" id="5N1M"/>
<dbReference type="PDBsum" id="5OTG"/>
<dbReference type="PDB" id="5N1M">
    <property type="method" value="X-ray"/>
    <property type="resolution" value="1.44 A"/>
    <property type="chains" value="B=12-30"/>
</dbReference>
<dbReference type="PDBsum" id="4WIH"/>
<reference evidence="10 11" key="12">
    <citation type="journal article" date="2021" name="Angew. Chem. Int. Ed.">
        <title>Fragment Binding to Kinase Hinge: If Charge Distribution and Local pK&lt;sub&gt;a&lt;/sub&gt; Shifts Mislead Popular Bioisosterism Concepts.</title>
        <authorList>
            <person name="Oebbeke M."/>
            <person name="Siefker C."/>
            <person name="Wagner B."/>
            <person name="Heine A."/>
            <person name="Klebe G."/>
        </authorList>
    </citation>
    <scope>X-RAY CRYSTALLOGRAPHY (1.43 ANGSTROMS) OF 12-30</scope>
</reference>
<dbReference type="PDB" id="5NW8">
    <property type="method" value="X-ray"/>
    <property type="resolution" value="2.09 A"/>
    <property type="chains" value="D=6-23"/>
</dbReference>
<dbReference type="PDB" id="5N7P">
    <property type="method" value="X-ray"/>
    <property type="resolution" value="1.50 A"/>
    <property type="chains" value="B=12-30"/>
</dbReference>
<dbReference type="PDB" id="5OUS">
    <property type="method" value="X-ray"/>
    <property type="resolution" value="2.21 A"/>
    <property type="chains" value="B=6-23"/>
</dbReference>
<dbReference type="PDB" id="6ESA">
    <property type="method" value="X-ray"/>
    <property type="resolution" value="1.31 A"/>
    <property type="chains" value="E=6-23"/>
</dbReference>
<feature type="compositionally biased region" description="Low complexity" evidence="4">
    <location>
        <begin position="87"/>
        <end position="107"/>
    </location>
</feature>
<dbReference type="PDB" id="5N3B">
    <property type="method" value="X-ray"/>
    <property type="resolution" value="1.64 A"/>
    <property type="chains" value="B=12-30"/>
</dbReference>
<dbReference type="PDBsum" id="6ERS"/>
<dbReference type="PDBsum" id="6EMA"/>
<evidence type="ECO:0007829" key="11">
    <source>
        <dbReference type="PDB" id="5N3C"/>
    </source>
</evidence>
<dbReference type="PDB" id="5N32">
    <property type="method" value="X-ray"/>
    <property type="resolution" value="1.83 A"/>
    <property type="chains" value="B=12-30"/>
</dbReference>
<dbReference type="PDB" id="5OUC">
    <property type="method" value="X-ray"/>
    <property type="resolution" value="1.46 A"/>
    <property type="chains" value="E=6-23"/>
</dbReference>
<reference evidence="7" key="2">
    <citation type="journal article" date="2015" name="Acta Crystallogr. F Struct. Biol. Commun.">
        <title>High-resolution crystal structure of cAMP-dependent protein kinase from Cricetulus griseus.</title>
        <authorList>
            <person name="Kudlinzki D."/>
            <person name="Linhard V.L."/>
            <person name="Saxena K."/>
            <person name="Sreeramulu S."/>
            <person name="Gande S."/>
            <person name="Schieborr U."/>
            <person name="Dreyer M."/>
            <person name="Schwalbe H."/>
        </authorList>
    </citation>
    <scope>X-RAY CRYSTALLOGRAPHY (1.14 ANGSTROMS) OF 12-30</scope>
</reference>
<dbReference type="PDBsum" id="5N39"/>
<dbReference type="PDBsum" id="5NW8"/>
<evidence type="ECO:0007829" key="17">
    <source>
        <dbReference type="PDB" id="5OTG"/>
    </source>
</evidence>
<dbReference type="PDBsum" id="6I2H"/>
<evidence type="ECO:0007829" key="7">
    <source>
        <dbReference type="PDB" id="4WIH"/>
    </source>
</evidence>
<evidence type="ECO:0000256" key="3">
    <source>
        <dbReference type="ARBA" id="ARBA00023013"/>
    </source>
</evidence>
<dbReference type="PDB" id="5N39">
    <property type="method" value="X-ray"/>
    <property type="resolution" value="1.45 A"/>
    <property type="chains" value="B=12-30"/>
</dbReference>
<dbReference type="PDBsum" id="5N36"/>
<dbReference type="PDB" id="5OUA">
    <property type="method" value="X-ray"/>
    <property type="resolution" value="1.67 A"/>
    <property type="chains" value="B=6-23"/>
</dbReference>
<evidence type="ECO:0007829" key="8">
    <source>
        <dbReference type="PDB" id="5N1D"/>
    </source>
</evidence>
<dbReference type="PDB" id="5N33">
    <property type="method" value="X-ray"/>
    <property type="resolution" value="1.43 A"/>
    <property type="chains" value="B=12-30"/>
</dbReference>
<dbReference type="PDBsum" id="5N1O"/>
<dbReference type="PDBsum" id="6ERW"/>
<dbReference type="PDBsum" id="6ERT"/>
<dbReference type="PDBsum" id="6EM6"/>
<dbReference type="PDBsum" id="5OL3"/>
<reference evidence="8 9" key="3">
    <citation type="submission" date="2017-02" db="PDB data bank">
        <title>A crystallographic fragment study with cAMP-dependent protein kinase A.</title>
        <authorList>
            <person name="Siefker C."/>
            <person name="Heine A."/>
            <person name="Klebe G."/>
        </authorList>
    </citation>
    <scope>X-RAY CRYSTALLOGRAPHY (1.40 ANGSTROMS) OF 12-30</scope>
</reference>
<dbReference type="PDB" id="5N3F">
    <property type="method" value="X-ray"/>
    <property type="resolution" value="1.68 A"/>
    <property type="chains" value="B=12-30"/>
</dbReference>